<comment type="caution">
    <text evidence="4">The sequence shown here is derived from an EMBL/GenBank/DDBJ whole genome shotgun (WGS) entry which is preliminary data.</text>
</comment>
<reference evidence="4 5" key="1">
    <citation type="submission" date="2023-07" db="EMBL/GenBank/DDBJ databases">
        <title>Sorghum-associated microbial communities from plants grown in Nebraska, USA.</title>
        <authorList>
            <person name="Schachtman D."/>
        </authorList>
    </citation>
    <scope>NUCLEOTIDE SEQUENCE [LARGE SCALE GENOMIC DNA]</scope>
    <source>
        <strain evidence="4 5">3773</strain>
    </source>
</reference>
<name>A0ABU1TPA3_9FLAO</name>
<dbReference type="RefSeq" id="WP_310026074.1">
    <property type="nucleotide sequence ID" value="NZ_JAVDVI010000006.1"/>
</dbReference>
<evidence type="ECO:0000256" key="1">
    <source>
        <dbReference type="ARBA" id="ARBA00005622"/>
    </source>
</evidence>
<feature type="chain" id="PRO_5047454449" evidence="3">
    <location>
        <begin position="21"/>
        <end position="269"/>
    </location>
</feature>
<dbReference type="PANTHER" id="PTHR40841">
    <property type="entry name" value="SIDEROPHORE TRIACETYLFUSARININE C ESTERASE"/>
    <property type="match status" value="1"/>
</dbReference>
<dbReference type="InterPro" id="IPR052558">
    <property type="entry name" value="Siderophore_Hydrolase_D"/>
</dbReference>
<dbReference type="PANTHER" id="PTHR40841:SF2">
    <property type="entry name" value="SIDEROPHORE-DEGRADING ESTERASE (EUROFUNG)"/>
    <property type="match status" value="1"/>
</dbReference>
<organism evidence="4 5">
    <name type="scientific">Flavobacterium arsenatis</name>
    <dbReference type="NCBI Taxonomy" id="1484332"/>
    <lineage>
        <taxon>Bacteria</taxon>
        <taxon>Pseudomonadati</taxon>
        <taxon>Bacteroidota</taxon>
        <taxon>Flavobacteriia</taxon>
        <taxon>Flavobacteriales</taxon>
        <taxon>Flavobacteriaceae</taxon>
        <taxon>Flavobacterium</taxon>
    </lineage>
</organism>
<comment type="similarity">
    <text evidence="1">Belongs to the esterase D family.</text>
</comment>
<dbReference type="GO" id="GO:0016787">
    <property type="term" value="F:hydrolase activity"/>
    <property type="evidence" value="ECO:0007669"/>
    <property type="project" value="UniProtKB-KW"/>
</dbReference>
<proteinExistence type="inferred from homology"/>
<evidence type="ECO:0000313" key="4">
    <source>
        <dbReference type="EMBL" id="MDR6967786.1"/>
    </source>
</evidence>
<accession>A0ABU1TPA3</accession>
<dbReference type="Pfam" id="PF00756">
    <property type="entry name" value="Esterase"/>
    <property type="match status" value="1"/>
</dbReference>
<evidence type="ECO:0000313" key="5">
    <source>
        <dbReference type="Proteomes" id="UP001255185"/>
    </source>
</evidence>
<gene>
    <name evidence="4" type="ORF">J2X31_001798</name>
</gene>
<dbReference type="EMBL" id="JAVDVI010000006">
    <property type="protein sequence ID" value="MDR6967786.1"/>
    <property type="molecule type" value="Genomic_DNA"/>
</dbReference>
<keyword evidence="3" id="KW-0732">Signal</keyword>
<keyword evidence="2 4" id="KW-0378">Hydrolase</keyword>
<dbReference type="InterPro" id="IPR029058">
    <property type="entry name" value="AB_hydrolase_fold"/>
</dbReference>
<keyword evidence="5" id="KW-1185">Reference proteome</keyword>
<evidence type="ECO:0000256" key="3">
    <source>
        <dbReference type="SAM" id="SignalP"/>
    </source>
</evidence>
<feature type="signal peptide" evidence="3">
    <location>
        <begin position="1"/>
        <end position="20"/>
    </location>
</feature>
<dbReference type="InterPro" id="IPR000801">
    <property type="entry name" value="Esterase-like"/>
</dbReference>
<dbReference type="Gene3D" id="3.40.50.1820">
    <property type="entry name" value="alpha/beta hydrolase"/>
    <property type="match status" value="1"/>
</dbReference>
<evidence type="ECO:0000256" key="2">
    <source>
        <dbReference type="ARBA" id="ARBA00022801"/>
    </source>
</evidence>
<sequence length="269" mass="31061">MKTIALYLFLFFKLTCFQNAPQNQDPIPKHDTFKVVSKAVAETRTINVWTPEEYTKTSESLPVLYMLDGGIKEDFPHIANTLSELIKSKKIKPIILVGIENTKRRRDLTGPTEVAKDKEIAPIVGGSEKFRAFVNDELFAEINKRYRTNPEKGIIGESLAGLFVVETFLTHPEMFDFYIAFDPSLWWNNQYLVKTAKQQLAKFPTEEKRLWFAGSDAEDIHISTRILSKTLESENSKNLKWHYSDEPKEQHTTVFRATKVKALEWSLNR</sequence>
<dbReference type="SUPFAM" id="SSF53474">
    <property type="entry name" value="alpha/beta-Hydrolases"/>
    <property type="match status" value="1"/>
</dbReference>
<protein>
    <submittedName>
        <fullName evidence="4">Alpha/beta superfamily hydrolase</fullName>
    </submittedName>
</protein>
<dbReference type="Proteomes" id="UP001255185">
    <property type="component" value="Unassembled WGS sequence"/>
</dbReference>